<dbReference type="InterPro" id="IPR003787">
    <property type="entry name" value="Sulphur_relay_DsrE/F-like"/>
</dbReference>
<evidence type="ECO:0000313" key="3">
    <source>
        <dbReference type="EMBL" id="TDX42292.1"/>
    </source>
</evidence>
<dbReference type="Gene3D" id="3.30.110.40">
    <property type="entry name" value="TusA-like domain"/>
    <property type="match status" value="1"/>
</dbReference>
<dbReference type="GeneID" id="57013251"/>
<dbReference type="SUPFAM" id="SSF64307">
    <property type="entry name" value="SirA-like"/>
    <property type="match status" value="1"/>
</dbReference>
<accession>A0A1G8JXL2</accession>
<dbReference type="Proteomes" id="UP000198945">
    <property type="component" value="Unassembled WGS sequence"/>
</dbReference>
<reference evidence="3 5" key="2">
    <citation type="submission" date="2019-03" db="EMBL/GenBank/DDBJ databases">
        <title>Subsurface microbial communities from deep shales in Ohio and West Virginia, USA.</title>
        <authorList>
            <person name="Wrighton K."/>
        </authorList>
    </citation>
    <scope>NUCLEOTIDE SEQUENCE [LARGE SCALE GENOMIC DNA]</scope>
    <source>
        <strain evidence="3 5">DSMZ 11287</strain>
    </source>
</reference>
<evidence type="ECO:0000259" key="1">
    <source>
        <dbReference type="Pfam" id="PF01206"/>
    </source>
</evidence>
<dbReference type="Pfam" id="PF02635">
    <property type="entry name" value="DsrE"/>
    <property type="match status" value="1"/>
</dbReference>
<dbReference type="AlphaFoldDB" id="A0A1G8JXL2"/>
<evidence type="ECO:0000313" key="5">
    <source>
        <dbReference type="Proteomes" id="UP000295472"/>
    </source>
</evidence>
<dbReference type="InterPro" id="IPR019870">
    <property type="entry name" value="Se_metab_YedF"/>
</dbReference>
<dbReference type="Proteomes" id="UP000295472">
    <property type="component" value="Unassembled WGS sequence"/>
</dbReference>
<evidence type="ECO:0000313" key="2">
    <source>
        <dbReference type="EMBL" id="SDI35898.1"/>
    </source>
</evidence>
<dbReference type="NCBIfam" id="TIGR03527">
    <property type="entry name" value="selenium_YedF"/>
    <property type="match status" value="1"/>
</dbReference>
<gene>
    <name evidence="3" type="ORF">C7954_12352</name>
    <name evidence="2" type="ORF">SAMN04515654_1056</name>
</gene>
<feature type="domain" description="UPF0033" evidence="1">
    <location>
        <begin position="2"/>
        <end position="68"/>
    </location>
</feature>
<dbReference type="Pfam" id="PF01206">
    <property type="entry name" value="TusA"/>
    <property type="match status" value="1"/>
</dbReference>
<dbReference type="EMBL" id="FNEH01000005">
    <property type="protein sequence ID" value="SDI35898.1"/>
    <property type="molecule type" value="Genomic_DNA"/>
</dbReference>
<name>A0A1G8JXL2_9FIRM</name>
<evidence type="ECO:0000313" key="4">
    <source>
        <dbReference type="Proteomes" id="UP000198945"/>
    </source>
</evidence>
<sequence length="193" mass="21305">MKEIDAKGLACPKPVVLAKKAINSNQQVLVIVDNQTAASNLTKLGEKMGAEVSVVEESETEFRVMFKKSKSSDSENNESAAENSGAKIYLISADTMGDGERELGQILIKGFISTIKELDPLPKRIIFLNSGVKLATKEDIIFYLKELEELGVEIFFCGTCVDYYGLQEEIKVGEISNMFEIADNLNREDLVTI</sequence>
<dbReference type="EMBL" id="SOEF01000023">
    <property type="protein sequence ID" value="TDX42292.1"/>
    <property type="molecule type" value="Genomic_DNA"/>
</dbReference>
<dbReference type="InterPro" id="IPR027396">
    <property type="entry name" value="DsrEFH-like"/>
</dbReference>
<protein>
    <submittedName>
        <fullName evidence="2">Selenium metabolism protein YedF</fullName>
    </submittedName>
</protein>
<dbReference type="RefSeq" id="WP_089716507.1">
    <property type="nucleotide sequence ID" value="NZ_FNEH01000005.1"/>
</dbReference>
<organism evidence="2 4">
    <name type="scientific">Halanaerobium congolense</name>
    <dbReference type="NCBI Taxonomy" id="54121"/>
    <lineage>
        <taxon>Bacteria</taxon>
        <taxon>Bacillati</taxon>
        <taxon>Bacillota</taxon>
        <taxon>Clostridia</taxon>
        <taxon>Halanaerobiales</taxon>
        <taxon>Halanaerobiaceae</taxon>
        <taxon>Halanaerobium</taxon>
    </lineage>
</organism>
<reference evidence="2 4" key="1">
    <citation type="submission" date="2016-10" db="EMBL/GenBank/DDBJ databases">
        <authorList>
            <person name="de Groot N.N."/>
        </authorList>
    </citation>
    <scope>NUCLEOTIDE SEQUENCE [LARGE SCALE GENOMIC DNA]</scope>
    <source>
        <strain evidence="2 4">WG7</strain>
    </source>
</reference>
<dbReference type="InterPro" id="IPR036868">
    <property type="entry name" value="TusA-like_sf"/>
</dbReference>
<dbReference type="SUPFAM" id="SSF75169">
    <property type="entry name" value="DsrEFH-like"/>
    <property type="match status" value="1"/>
</dbReference>
<proteinExistence type="predicted"/>
<dbReference type="InterPro" id="IPR001455">
    <property type="entry name" value="TusA-like"/>
</dbReference>